<evidence type="ECO:0000256" key="1">
    <source>
        <dbReference type="ARBA" id="ARBA00022679"/>
    </source>
</evidence>
<name>A0A3S2UNE8_9SPHI</name>
<dbReference type="Gene3D" id="3.40.50.2000">
    <property type="entry name" value="Glycogen Phosphorylase B"/>
    <property type="match status" value="2"/>
</dbReference>
<reference evidence="4 5" key="1">
    <citation type="submission" date="2019-01" db="EMBL/GenBank/DDBJ databases">
        <authorList>
            <person name="Chen W.-M."/>
        </authorList>
    </citation>
    <scope>NUCLEOTIDE SEQUENCE [LARGE SCALE GENOMIC DNA]</scope>
    <source>
        <strain evidence="4 5">YBJ-36</strain>
    </source>
</reference>
<dbReference type="GO" id="GO:0016757">
    <property type="term" value="F:glycosyltransferase activity"/>
    <property type="evidence" value="ECO:0007669"/>
    <property type="project" value="InterPro"/>
</dbReference>
<dbReference type="RefSeq" id="WP_127704381.1">
    <property type="nucleotide sequence ID" value="NZ_SACK01000002.1"/>
</dbReference>
<dbReference type="OrthoDB" id="9801609at2"/>
<accession>A0A3S2UNE8</accession>
<feature type="domain" description="Glycosyltransferase subfamily 4-like N-terminal" evidence="3">
    <location>
        <begin position="63"/>
        <end position="184"/>
    </location>
</feature>
<dbReference type="Proteomes" id="UP000282759">
    <property type="component" value="Unassembled WGS sequence"/>
</dbReference>
<dbReference type="AlphaFoldDB" id="A0A3S2UNE8"/>
<dbReference type="SUPFAM" id="SSF53756">
    <property type="entry name" value="UDP-Glycosyltransferase/glycogen phosphorylase"/>
    <property type="match status" value="1"/>
</dbReference>
<evidence type="ECO:0000259" key="3">
    <source>
        <dbReference type="Pfam" id="PF13439"/>
    </source>
</evidence>
<keyword evidence="5" id="KW-1185">Reference proteome</keyword>
<gene>
    <name evidence="4" type="ORF">EOD41_08690</name>
</gene>
<dbReference type="PANTHER" id="PTHR46401:SF2">
    <property type="entry name" value="GLYCOSYLTRANSFERASE WBBK-RELATED"/>
    <property type="match status" value="1"/>
</dbReference>
<dbReference type="GO" id="GO:0009103">
    <property type="term" value="P:lipopolysaccharide biosynthetic process"/>
    <property type="evidence" value="ECO:0007669"/>
    <property type="project" value="TreeGrafter"/>
</dbReference>
<dbReference type="InterPro" id="IPR001296">
    <property type="entry name" value="Glyco_trans_1"/>
</dbReference>
<proteinExistence type="predicted"/>
<keyword evidence="1 4" id="KW-0808">Transferase</keyword>
<protein>
    <submittedName>
        <fullName evidence="4">Glycosyltransferase family 1 protein</fullName>
    </submittedName>
</protein>
<organism evidence="4 5">
    <name type="scientific">Mucilaginibacter limnophilus</name>
    <dbReference type="NCBI Taxonomy" id="1932778"/>
    <lineage>
        <taxon>Bacteria</taxon>
        <taxon>Pseudomonadati</taxon>
        <taxon>Bacteroidota</taxon>
        <taxon>Sphingobacteriia</taxon>
        <taxon>Sphingobacteriales</taxon>
        <taxon>Sphingobacteriaceae</taxon>
        <taxon>Mucilaginibacter</taxon>
    </lineage>
</organism>
<dbReference type="CDD" id="cd03809">
    <property type="entry name" value="GT4_MtfB-like"/>
    <property type="match status" value="1"/>
</dbReference>
<dbReference type="Pfam" id="PF00534">
    <property type="entry name" value="Glycos_transf_1"/>
    <property type="match status" value="1"/>
</dbReference>
<evidence type="ECO:0000313" key="4">
    <source>
        <dbReference type="EMBL" id="RVU02017.1"/>
    </source>
</evidence>
<dbReference type="PANTHER" id="PTHR46401">
    <property type="entry name" value="GLYCOSYLTRANSFERASE WBBK-RELATED"/>
    <property type="match status" value="1"/>
</dbReference>
<feature type="domain" description="Glycosyl transferase family 1" evidence="2">
    <location>
        <begin position="190"/>
        <end position="350"/>
    </location>
</feature>
<sequence>MKRILFDNQIFCKQPYGGISKYFAEIITGISAHEGFSALPRKFYSANDNLTASKLTRLGNLHRSPNFPGKKGVEKIIVKQERLATLDTLQKGRFDVFHPTYYDPYFVTALPAKKPLVLTVHDMIHENYYDHHYEYLLDETLWKRKLIPRADHIIAVSAYTKTQILKYFPKIDEQKISVIHHGINQASVTFKQNINLPERYLLYVGIRKHYKNFIWLIKSLASYLKDNKLTLLCAGAAGFDAYEKDVFSQLGITDHVQHLPIAYESELAAAYANALCLVFPSLEEGFGIPILEAFNAKCPVILPNSSCFPEIAADAALYFRQGDSEDIIATLEAIISRNDFRTVLIKKGAERVTRFTWQASVEQHLEVYKQLVG</sequence>
<evidence type="ECO:0000313" key="5">
    <source>
        <dbReference type="Proteomes" id="UP000282759"/>
    </source>
</evidence>
<comment type="caution">
    <text evidence="4">The sequence shown here is derived from an EMBL/GenBank/DDBJ whole genome shotgun (WGS) entry which is preliminary data.</text>
</comment>
<dbReference type="InterPro" id="IPR028098">
    <property type="entry name" value="Glyco_trans_4-like_N"/>
</dbReference>
<evidence type="ECO:0000259" key="2">
    <source>
        <dbReference type="Pfam" id="PF00534"/>
    </source>
</evidence>
<dbReference type="Pfam" id="PF13439">
    <property type="entry name" value="Glyco_transf_4"/>
    <property type="match status" value="1"/>
</dbReference>
<dbReference type="EMBL" id="SACK01000002">
    <property type="protein sequence ID" value="RVU02017.1"/>
    <property type="molecule type" value="Genomic_DNA"/>
</dbReference>